<protein>
    <submittedName>
        <fullName evidence="1">Uncharacterized protein</fullName>
    </submittedName>
</protein>
<name>X6NG05_RETFI</name>
<evidence type="ECO:0000313" key="2">
    <source>
        <dbReference type="Proteomes" id="UP000023152"/>
    </source>
</evidence>
<evidence type="ECO:0000313" key="1">
    <source>
        <dbReference type="EMBL" id="ETO24871.1"/>
    </source>
</evidence>
<dbReference type="AlphaFoldDB" id="X6NG05"/>
<accession>X6NG05</accession>
<gene>
    <name evidence="1" type="ORF">RFI_12287</name>
</gene>
<organism evidence="1 2">
    <name type="scientific">Reticulomyxa filosa</name>
    <dbReference type="NCBI Taxonomy" id="46433"/>
    <lineage>
        <taxon>Eukaryota</taxon>
        <taxon>Sar</taxon>
        <taxon>Rhizaria</taxon>
        <taxon>Retaria</taxon>
        <taxon>Foraminifera</taxon>
        <taxon>Monothalamids</taxon>
        <taxon>Reticulomyxidae</taxon>
        <taxon>Reticulomyxa</taxon>
    </lineage>
</organism>
<reference evidence="1 2" key="1">
    <citation type="journal article" date="2013" name="Curr. Biol.">
        <title>The Genome of the Foraminiferan Reticulomyxa filosa.</title>
        <authorList>
            <person name="Glockner G."/>
            <person name="Hulsmann N."/>
            <person name="Schleicher M."/>
            <person name="Noegel A.A."/>
            <person name="Eichinger L."/>
            <person name="Gallinger C."/>
            <person name="Pawlowski J."/>
            <person name="Sierra R."/>
            <person name="Euteneuer U."/>
            <person name="Pillet L."/>
            <person name="Moustafa A."/>
            <person name="Platzer M."/>
            <person name="Groth M."/>
            <person name="Szafranski K."/>
            <person name="Schliwa M."/>
        </authorList>
    </citation>
    <scope>NUCLEOTIDE SEQUENCE [LARGE SCALE GENOMIC DNA]</scope>
</reference>
<keyword evidence="2" id="KW-1185">Reference proteome</keyword>
<sequence length="285" mass="33150">MLSWDDHILKGKRFEIYKTTHSQSLFDTRSNKWICKDISTFDLSVYLKQQAMDVDSEFELIDIVNELNSLTFFFLLPPFQNAATLQLEETTNHPMTQHSKNNDEKNESADCIRNFITPLPFQIVSFDNIIQDINSRYEVNLNIDIHPDVKELRKTQEYIEVGGAFISQIFKKITSIFSPLFLLNKTWSHYERLHKILINLKNLLDIFFIYVTIITIPSIDIKEDIDKKEAFDIVNDIDTDTSDKEGTLSSLQKSKKNRTKNPIAVAPLRLSKKLPKLVEELIVSF</sequence>
<dbReference type="Proteomes" id="UP000023152">
    <property type="component" value="Unassembled WGS sequence"/>
</dbReference>
<proteinExistence type="predicted"/>
<comment type="caution">
    <text evidence="1">The sequence shown here is derived from an EMBL/GenBank/DDBJ whole genome shotgun (WGS) entry which is preliminary data.</text>
</comment>
<dbReference type="EMBL" id="ASPP01008905">
    <property type="protein sequence ID" value="ETO24871.1"/>
    <property type="molecule type" value="Genomic_DNA"/>
</dbReference>